<dbReference type="Proteomes" id="UP001597469">
    <property type="component" value="Unassembled WGS sequence"/>
</dbReference>
<keyword evidence="1" id="KW-0812">Transmembrane</keyword>
<evidence type="ECO:0000256" key="1">
    <source>
        <dbReference type="SAM" id="Phobius"/>
    </source>
</evidence>
<feature type="transmembrane region" description="Helical" evidence="1">
    <location>
        <begin position="14"/>
        <end position="35"/>
    </location>
</feature>
<comment type="caution">
    <text evidence="2">The sequence shown here is derived from an EMBL/GenBank/DDBJ whole genome shotgun (WGS) entry which is preliminary data.</text>
</comment>
<feature type="transmembrane region" description="Helical" evidence="1">
    <location>
        <begin position="88"/>
        <end position="107"/>
    </location>
</feature>
<evidence type="ECO:0000313" key="2">
    <source>
        <dbReference type="EMBL" id="MFD2570064.1"/>
    </source>
</evidence>
<dbReference type="EMBL" id="JBHULN010000002">
    <property type="protein sequence ID" value="MFD2570064.1"/>
    <property type="molecule type" value="Genomic_DNA"/>
</dbReference>
<organism evidence="2 3">
    <name type="scientific">Spirosoma soli</name>
    <dbReference type="NCBI Taxonomy" id="1770529"/>
    <lineage>
        <taxon>Bacteria</taxon>
        <taxon>Pseudomonadati</taxon>
        <taxon>Bacteroidota</taxon>
        <taxon>Cytophagia</taxon>
        <taxon>Cytophagales</taxon>
        <taxon>Cytophagaceae</taxon>
        <taxon>Spirosoma</taxon>
    </lineage>
</organism>
<reference evidence="3" key="1">
    <citation type="journal article" date="2019" name="Int. J. Syst. Evol. Microbiol.">
        <title>The Global Catalogue of Microorganisms (GCM) 10K type strain sequencing project: providing services to taxonomists for standard genome sequencing and annotation.</title>
        <authorList>
            <consortium name="The Broad Institute Genomics Platform"/>
            <consortium name="The Broad Institute Genome Sequencing Center for Infectious Disease"/>
            <person name="Wu L."/>
            <person name="Ma J."/>
        </authorList>
    </citation>
    <scope>NUCLEOTIDE SEQUENCE [LARGE SCALE GENOMIC DNA]</scope>
    <source>
        <strain evidence="3">KCTC 42805</strain>
    </source>
</reference>
<keyword evidence="1" id="KW-1133">Transmembrane helix</keyword>
<feature type="transmembrane region" description="Helical" evidence="1">
    <location>
        <begin position="113"/>
        <end position="133"/>
    </location>
</feature>
<feature type="transmembrane region" description="Helical" evidence="1">
    <location>
        <begin position="55"/>
        <end position="76"/>
    </location>
</feature>
<name>A0ABW5M0K6_9BACT</name>
<accession>A0ABW5M0K6</accession>
<gene>
    <name evidence="2" type="ORF">ACFSUS_05420</name>
</gene>
<dbReference type="Pfam" id="PF19545">
    <property type="entry name" value="DUF6069"/>
    <property type="match status" value="1"/>
</dbReference>
<sequence>MATLTNSAVNTRKLLYLVPIAGLAAAILNAILFLIGSSTGAFSPDYINPNTGQPITVGPVIMASIVPALVAGILLALLNRFTKNPLKIFNIIALVVFVLMFATPLMLPNAPMGMVVILELMHVVVAGVVVWVFNKYAKN</sequence>
<evidence type="ECO:0000313" key="3">
    <source>
        <dbReference type="Proteomes" id="UP001597469"/>
    </source>
</evidence>
<keyword evidence="3" id="KW-1185">Reference proteome</keyword>
<protein>
    <submittedName>
        <fullName evidence="2">DUF6069 family protein</fullName>
    </submittedName>
</protein>
<dbReference type="RefSeq" id="WP_381520166.1">
    <property type="nucleotide sequence ID" value="NZ_JBHULN010000002.1"/>
</dbReference>
<dbReference type="InterPro" id="IPR045713">
    <property type="entry name" value="DUF6069"/>
</dbReference>
<keyword evidence="1" id="KW-0472">Membrane</keyword>
<proteinExistence type="predicted"/>